<keyword evidence="3" id="KW-1185">Reference proteome</keyword>
<keyword evidence="1" id="KW-0472">Membrane</keyword>
<accession>A0AAX6DUT4</accession>
<keyword evidence="1" id="KW-1133">Transmembrane helix</keyword>
<gene>
    <name evidence="2" type="ORF">M6B38_226660</name>
</gene>
<dbReference type="Proteomes" id="UP001140949">
    <property type="component" value="Unassembled WGS sequence"/>
</dbReference>
<comment type="caution">
    <text evidence="2">The sequence shown here is derived from an EMBL/GenBank/DDBJ whole genome shotgun (WGS) entry which is preliminary data.</text>
</comment>
<reference evidence="2" key="1">
    <citation type="journal article" date="2023" name="GigaByte">
        <title>Genome assembly of the bearded iris, Iris pallida Lam.</title>
        <authorList>
            <person name="Bruccoleri R.E."/>
            <person name="Oakeley E.J."/>
            <person name="Faust A.M.E."/>
            <person name="Altorfer M."/>
            <person name="Dessus-Babus S."/>
            <person name="Burckhardt D."/>
            <person name="Oertli M."/>
            <person name="Naumann U."/>
            <person name="Petersen F."/>
            <person name="Wong J."/>
        </authorList>
    </citation>
    <scope>NUCLEOTIDE SEQUENCE</scope>
    <source>
        <strain evidence="2">GSM-AAB239-AS_SAM_17_03QT</strain>
    </source>
</reference>
<dbReference type="EMBL" id="JANAVB010041818">
    <property type="protein sequence ID" value="KAJ6795425.1"/>
    <property type="molecule type" value="Genomic_DNA"/>
</dbReference>
<reference evidence="2" key="2">
    <citation type="submission" date="2023-04" db="EMBL/GenBank/DDBJ databases">
        <authorList>
            <person name="Bruccoleri R.E."/>
            <person name="Oakeley E.J."/>
            <person name="Faust A.-M."/>
            <person name="Dessus-Babus S."/>
            <person name="Altorfer M."/>
            <person name="Burckhardt D."/>
            <person name="Oertli M."/>
            <person name="Naumann U."/>
            <person name="Petersen F."/>
            <person name="Wong J."/>
        </authorList>
    </citation>
    <scope>NUCLEOTIDE SEQUENCE</scope>
    <source>
        <strain evidence="2">GSM-AAB239-AS_SAM_17_03QT</strain>
        <tissue evidence="2">Leaf</tissue>
    </source>
</reference>
<sequence length="60" mass="7205">MPQWDFRSQQDTRRRYPITWGRVFISELSSLLRACVFVFVSLFMHDRGAGFVSNLWVYQC</sequence>
<protein>
    <submittedName>
        <fullName evidence="2">Uncharacterized protein</fullName>
    </submittedName>
</protein>
<evidence type="ECO:0000313" key="2">
    <source>
        <dbReference type="EMBL" id="KAJ6795425.1"/>
    </source>
</evidence>
<evidence type="ECO:0000313" key="3">
    <source>
        <dbReference type="Proteomes" id="UP001140949"/>
    </source>
</evidence>
<keyword evidence="1" id="KW-0812">Transmembrane</keyword>
<dbReference type="AlphaFoldDB" id="A0AAX6DUT4"/>
<name>A0AAX6DUT4_IRIPA</name>
<evidence type="ECO:0000256" key="1">
    <source>
        <dbReference type="SAM" id="Phobius"/>
    </source>
</evidence>
<proteinExistence type="predicted"/>
<feature type="transmembrane region" description="Helical" evidence="1">
    <location>
        <begin position="20"/>
        <end position="44"/>
    </location>
</feature>
<organism evidence="2 3">
    <name type="scientific">Iris pallida</name>
    <name type="common">Sweet iris</name>
    <dbReference type="NCBI Taxonomy" id="29817"/>
    <lineage>
        <taxon>Eukaryota</taxon>
        <taxon>Viridiplantae</taxon>
        <taxon>Streptophyta</taxon>
        <taxon>Embryophyta</taxon>
        <taxon>Tracheophyta</taxon>
        <taxon>Spermatophyta</taxon>
        <taxon>Magnoliopsida</taxon>
        <taxon>Liliopsida</taxon>
        <taxon>Asparagales</taxon>
        <taxon>Iridaceae</taxon>
        <taxon>Iridoideae</taxon>
        <taxon>Irideae</taxon>
        <taxon>Iris</taxon>
    </lineage>
</organism>